<comment type="caution">
    <text evidence="2">The sequence shown here is derived from an EMBL/GenBank/DDBJ whole genome shotgun (WGS) entry which is preliminary data.</text>
</comment>
<feature type="region of interest" description="Disordered" evidence="1">
    <location>
        <begin position="1"/>
        <end position="53"/>
    </location>
</feature>
<accession>A0ABT7L8R2</accession>
<evidence type="ECO:0000256" key="1">
    <source>
        <dbReference type="SAM" id="MobiDB-lite"/>
    </source>
</evidence>
<protein>
    <submittedName>
        <fullName evidence="2">YfhD family protein</fullName>
    </submittedName>
</protein>
<evidence type="ECO:0000313" key="2">
    <source>
        <dbReference type="EMBL" id="MDL4842259.1"/>
    </source>
</evidence>
<dbReference type="Proteomes" id="UP001235343">
    <property type="component" value="Unassembled WGS sequence"/>
</dbReference>
<name>A0ABT7L8R2_9BACI</name>
<reference evidence="2 3" key="1">
    <citation type="submission" date="2023-06" db="EMBL/GenBank/DDBJ databases">
        <title>Aquibacillus rhizosphaerae LR5S19.</title>
        <authorList>
            <person name="Sun J.-Q."/>
        </authorList>
    </citation>
    <scope>NUCLEOTIDE SEQUENCE [LARGE SCALE GENOMIC DNA]</scope>
    <source>
        <strain evidence="2 3">LR5S19</strain>
    </source>
</reference>
<gene>
    <name evidence="2" type="ORF">QQS35_17610</name>
</gene>
<organism evidence="2 3">
    <name type="scientific">Aquibacillus rhizosphaerae</name>
    <dbReference type="NCBI Taxonomy" id="3051431"/>
    <lineage>
        <taxon>Bacteria</taxon>
        <taxon>Bacillati</taxon>
        <taxon>Bacillota</taxon>
        <taxon>Bacilli</taxon>
        <taxon>Bacillales</taxon>
        <taxon>Bacillaceae</taxon>
        <taxon>Aquibacillus</taxon>
    </lineage>
</organism>
<dbReference type="EMBL" id="JASTZU010000058">
    <property type="protein sequence ID" value="MDL4842259.1"/>
    <property type="molecule type" value="Genomic_DNA"/>
</dbReference>
<feature type="compositionally biased region" description="Polar residues" evidence="1">
    <location>
        <begin position="19"/>
        <end position="38"/>
    </location>
</feature>
<evidence type="ECO:0000313" key="3">
    <source>
        <dbReference type="Proteomes" id="UP001235343"/>
    </source>
</evidence>
<dbReference type="RefSeq" id="WP_285933542.1">
    <property type="nucleotide sequence ID" value="NZ_JASTZU010000058.1"/>
</dbReference>
<dbReference type="InterPro" id="IPR025435">
    <property type="entry name" value="YfhD-like"/>
</dbReference>
<sequence>MGRDEHRHGKNNKAKLPQTPKNQKTTTGVDMEMSNNPEVQLGVVENEREERKD</sequence>
<proteinExistence type="predicted"/>
<keyword evidence="3" id="KW-1185">Reference proteome</keyword>
<dbReference type="Pfam" id="PF14151">
    <property type="entry name" value="YfhD"/>
    <property type="match status" value="1"/>
</dbReference>